<dbReference type="Pfam" id="PF07690">
    <property type="entry name" value="MFS_1"/>
    <property type="match status" value="1"/>
</dbReference>
<comment type="caution">
    <text evidence="6">The sequence shown here is derived from an EMBL/GenBank/DDBJ whole genome shotgun (WGS) entry which is preliminary data.</text>
</comment>
<keyword evidence="7" id="KW-1185">Reference proteome</keyword>
<accession>A0A2N0VH59</accession>
<feature type="transmembrane region" description="Helical" evidence="4">
    <location>
        <begin position="360"/>
        <end position="380"/>
    </location>
</feature>
<evidence type="ECO:0000313" key="6">
    <source>
        <dbReference type="EMBL" id="PKD43535.1"/>
    </source>
</evidence>
<gene>
    <name evidence="6" type="ORF">CWD77_08160</name>
</gene>
<evidence type="ECO:0000259" key="5">
    <source>
        <dbReference type="PROSITE" id="PS50850"/>
    </source>
</evidence>
<organism evidence="6 7">
    <name type="scientific">Rhodohalobacter barkolensis</name>
    <dbReference type="NCBI Taxonomy" id="2053187"/>
    <lineage>
        <taxon>Bacteria</taxon>
        <taxon>Pseudomonadati</taxon>
        <taxon>Balneolota</taxon>
        <taxon>Balneolia</taxon>
        <taxon>Balneolales</taxon>
        <taxon>Balneolaceae</taxon>
        <taxon>Rhodohalobacter</taxon>
    </lineage>
</organism>
<feature type="transmembrane region" description="Helical" evidence="4">
    <location>
        <begin position="100"/>
        <end position="118"/>
    </location>
</feature>
<dbReference type="PROSITE" id="PS50850">
    <property type="entry name" value="MFS"/>
    <property type="match status" value="1"/>
</dbReference>
<protein>
    <submittedName>
        <fullName evidence="6">MFS transporter</fullName>
    </submittedName>
</protein>
<dbReference type="InterPro" id="IPR036259">
    <property type="entry name" value="MFS_trans_sf"/>
</dbReference>
<feature type="transmembrane region" description="Helical" evidence="4">
    <location>
        <begin position="76"/>
        <end position="94"/>
    </location>
</feature>
<dbReference type="OrthoDB" id="9797740at2"/>
<dbReference type="CDD" id="cd17339">
    <property type="entry name" value="MFS_NIMT_CynX_like"/>
    <property type="match status" value="1"/>
</dbReference>
<feature type="transmembrane region" description="Helical" evidence="4">
    <location>
        <begin position="243"/>
        <end position="263"/>
    </location>
</feature>
<evidence type="ECO:0000256" key="2">
    <source>
        <dbReference type="ARBA" id="ARBA00022989"/>
    </source>
</evidence>
<feature type="transmembrane region" description="Helical" evidence="4">
    <location>
        <begin position="335"/>
        <end position="354"/>
    </location>
</feature>
<feature type="transmembrane region" description="Helical" evidence="4">
    <location>
        <begin position="163"/>
        <end position="183"/>
    </location>
</feature>
<feature type="domain" description="Major facilitator superfamily (MFS) profile" evidence="5">
    <location>
        <begin position="9"/>
        <end position="391"/>
    </location>
</feature>
<evidence type="ECO:0000313" key="7">
    <source>
        <dbReference type="Proteomes" id="UP000233398"/>
    </source>
</evidence>
<dbReference type="PANTHER" id="PTHR23523">
    <property type="match status" value="1"/>
</dbReference>
<dbReference type="Proteomes" id="UP000233398">
    <property type="component" value="Unassembled WGS sequence"/>
</dbReference>
<dbReference type="Gene3D" id="1.20.1250.20">
    <property type="entry name" value="MFS general substrate transporter like domains"/>
    <property type="match status" value="2"/>
</dbReference>
<feature type="transmembrane region" description="Helical" evidence="4">
    <location>
        <begin position="275"/>
        <end position="296"/>
    </location>
</feature>
<dbReference type="AlphaFoldDB" id="A0A2N0VH59"/>
<evidence type="ECO:0000256" key="4">
    <source>
        <dbReference type="SAM" id="Phobius"/>
    </source>
</evidence>
<evidence type="ECO:0000256" key="1">
    <source>
        <dbReference type="ARBA" id="ARBA00022692"/>
    </source>
</evidence>
<dbReference type="PANTHER" id="PTHR23523:SF2">
    <property type="entry name" value="2-NITROIMIDAZOLE TRANSPORTER"/>
    <property type="match status" value="1"/>
</dbReference>
<feature type="transmembrane region" description="Helical" evidence="4">
    <location>
        <begin position="130"/>
        <end position="151"/>
    </location>
</feature>
<feature type="transmembrane region" description="Helical" evidence="4">
    <location>
        <begin position="204"/>
        <end position="231"/>
    </location>
</feature>
<reference evidence="6 7" key="1">
    <citation type="submission" date="2017-11" db="EMBL/GenBank/DDBJ databases">
        <title>Rhodohalobacter 15182 sp. nov., isolated from a salt lake.</title>
        <authorList>
            <person name="Han S."/>
        </authorList>
    </citation>
    <scope>NUCLEOTIDE SEQUENCE [LARGE SCALE GENOMIC DNA]</scope>
    <source>
        <strain evidence="6 7">15182</strain>
    </source>
</reference>
<dbReference type="InterPro" id="IPR052524">
    <property type="entry name" value="MFS_Cyanate_Porter"/>
</dbReference>
<feature type="transmembrane region" description="Helical" evidence="4">
    <location>
        <begin position="302"/>
        <end position="323"/>
    </location>
</feature>
<keyword evidence="3 4" id="KW-0472">Membrane</keyword>
<keyword evidence="1 4" id="KW-0812">Transmembrane</keyword>
<dbReference type="RefSeq" id="WP_101073076.1">
    <property type="nucleotide sequence ID" value="NZ_PISP01000002.1"/>
</dbReference>
<dbReference type="InterPro" id="IPR011701">
    <property type="entry name" value="MFS"/>
</dbReference>
<feature type="transmembrane region" description="Helical" evidence="4">
    <location>
        <begin position="43"/>
        <end position="64"/>
    </location>
</feature>
<dbReference type="InterPro" id="IPR020846">
    <property type="entry name" value="MFS_dom"/>
</dbReference>
<proteinExistence type="predicted"/>
<keyword evidence="2 4" id="KW-1133">Transmembrane helix</keyword>
<dbReference type="EMBL" id="PISP01000002">
    <property type="protein sequence ID" value="PKD43535.1"/>
    <property type="molecule type" value="Genomic_DNA"/>
</dbReference>
<dbReference type="GO" id="GO:0022857">
    <property type="term" value="F:transmembrane transporter activity"/>
    <property type="evidence" value="ECO:0007669"/>
    <property type="project" value="InterPro"/>
</dbReference>
<dbReference type="SUPFAM" id="SSF103473">
    <property type="entry name" value="MFS general substrate transporter"/>
    <property type="match status" value="1"/>
</dbReference>
<sequence>MSPEQNRKILLITAIAVIAFNLRPAIGAVGPLIYEIRLDTGLSNTLLGMLTTLPVLAFGIFSILTPFFTKKMGTEGTMTLALILLTAGLLIRIYPAHTALFAGTAVLGVGIALANVLLPGIVKKSFPNRYGLVTGIYSAMLGTGAAISSGISVPLSEGLNFGWRWSLGFWAAMSFIALLIWLPQMRKNIPVIANRSFRSALKHLTTSGIALNVALFMGLQSLTFFIIVAWLPEILIERGMETARAGLMLAIVQGSGVLGTFLMPAWASRRQRQRLPVGILVGLEVISLLGLIFITDTTYTEFWASLLGISLGGCFGMALLFIVLRTKDSETANELSGMAQSAGYTLAAIGPALFGGLHDLIGNWTTPLMFLLIVSILKFWSGWISGRSEYI</sequence>
<name>A0A2N0VH59_9BACT</name>
<evidence type="ECO:0000256" key="3">
    <source>
        <dbReference type="ARBA" id="ARBA00023136"/>
    </source>
</evidence>